<evidence type="ECO:0000313" key="2">
    <source>
        <dbReference type="Proteomes" id="UP000603940"/>
    </source>
</evidence>
<protein>
    <submittedName>
        <fullName evidence="1">Uncharacterized protein</fullName>
    </submittedName>
</protein>
<keyword evidence="2" id="KW-1185">Reference proteome</keyword>
<gene>
    <name evidence="1" type="ORF">IBL25_16945</name>
</gene>
<dbReference type="EMBL" id="JACTUZ010000088">
    <property type="protein sequence ID" value="MBC9178635.1"/>
    <property type="molecule type" value="Genomic_DNA"/>
</dbReference>
<accession>A0ABR7RB27</accession>
<dbReference type="RefSeq" id="WP_187779723.1">
    <property type="nucleotide sequence ID" value="NZ_JACTUZ010000088.1"/>
</dbReference>
<proteinExistence type="predicted"/>
<dbReference type="Proteomes" id="UP000603940">
    <property type="component" value="Unassembled WGS sequence"/>
</dbReference>
<evidence type="ECO:0000313" key="1">
    <source>
        <dbReference type="EMBL" id="MBC9178635.1"/>
    </source>
</evidence>
<sequence length="219" mass="23592">MEEKSFDGAALEQALQDDAFAKPSAVELTGMVKKAGRPGVISFTRAGCENWIDLPISMIDQARHKGSMRCKDHSHPVFRITFKEPQNPEAAVFAALLAQTSSLRPEMHDGPMAVPGQASIAPPGMMSSMPAQDMSLRAGTIRRSDGAPSPGMPGGGAAARINVGGLGGQWGRLNAWGCWDSCCESRCAAGHYENSPIGPQWVCDWWICTDPCERCIWPY</sequence>
<name>A0ABR7RB27_9PROT</name>
<comment type="caution">
    <text evidence="1">The sequence shown here is derived from an EMBL/GenBank/DDBJ whole genome shotgun (WGS) entry which is preliminary data.</text>
</comment>
<reference evidence="1 2" key="1">
    <citation type="journal article" date="2009" name="Int. J. Syst. Evol. Microbiol.">
        <title>Transfer of Teichococcus ludipueritiae and Muricoccus roseus to the genus Roseomonas, as Roseomonas ludipueritiae comb. nov. and Roseomonas rosea comb. nov., respectively, and emended description of the genus Roseomonas.</title>
        <authorList>
            <person name="Sanchez-Porro C."/>
            <person name="Gallego V."/>
            <person name="Busse H.J."/>
            <person name="Kampfer P."/>
            <person name="Ventosa A."/>
        </authorList>
    </citation>
    <scope>NUCLEOTIDE SEQUENCE [LARGE SCALE GENOMIC DNA]</scope>
    <source>
        <strain evidence="1 2">DSM 14915</strain>
    </source>
</reference>
<organism evidence="1 2">
    <name type="scientific">Pseudoroseomonas ludipueritiae</name>
    <dbReference type="NCBI Taxonomy" id="198093"/>
    <lineage>
        <taxon>Bacteria</taxon>
        <taxon>Pseudomonadati</taxon>
        <taxon>Pseudomonadota</taxon>
        <taxon>Alphaproteobacteria</taxon>
        <taxon>Acetobacterales</taxon>
        <taxon>Acetobacteraceae</taxon>
        <taxon>Pseudoroseomonas</taxon>
    </lineage>
</organism>